<evidence type="ECO:0000259" key="12">
    <source>
        <dbReference type="Pfam" id="PF04909"/>
    </source>
</evidence>
<comment type="function">
    <text evidence="11">Converts alpha-amino-beta-carboxymuconate-epsilon-semialdehyde (ACMS) to alpha-aminomuconate semialdehyde (AMS).</text>
</comment>
<dbReference type="InterPro" id="IPR032466">
    <property type="entry name" value="Metal_Hydrolase"/>
</dbReference>
<evidence type="ECO:0000256" key="6">
    <source>
        <dbReference type="ARBA" id="ARBA00022723"/>
    </source>
</evidence>
<evidence type="ECO:0000256" key="5">
    <source>
        <dbReference type="ARBA" id="ARBA00021214"/>
    </source>
</evidence>
<dbReference type="GO" id="GO:0016787">
    <property type="term" value="F:hydrolase activity"/>
    <property type="evidence" value="ECO:0007669"/>
    <property type="project" value="InterPro"/>
</dbReference>
<keyword evidence="14" id="KW-1185">Reference proteome</keyword>
<evidence type="ECO:0000256" key="8">
    <source>
        <dbReference type="ARBA" id="ARBA00022833"/>
    </source>
</evidence>
<dbReference type="Proteomes" id="UP001142055">
    <property type="component" value="Chromosome 1"/>
</dbReference>
<evidence type="ECO:0000256" key="3">
    <source>
        <dbReference type="ARBA" id="ARBA00011245"/>
    </source>
</evidence>
<keyword evidence="7 11" id="KW-0210">Decarboxylase</keyword>
<dbReference type="GO" id="GO:0046872">
    <property type="term" value="F:metal ion binding"/>
    <property type="evidence" value="ECO:0007669"/>
    <property type="project" value="UniProtKB-KW"/>
</dbReference>
<dbReference type="Pfam" id="PF04909">
    <property type="entry name" value="Amidohydro_2"/>
    <property type="match status" value="1"/>
</dbReference>
<evidence type="ECO:0000256" key="2">
    <source>
        <dbReference type="ARBA" id="ARBA00005871"/>
    </source>
</evidence>
<dbReference type="PANTHER" id="PTHR21240">
    <property type="entry name" value="2-AMINO-3-CARBOXYLMUCONATE-6-SEMIALDEHYDE DECARBOXYLASE"/>
    <property type="match status" value="1"/>
</dbReference>
<evidence type="ECO:0000256" key="10">
    <source>
        <dbReference type="ARBA" id="ARBA00031120"/>
    </source>
</evidence>
<protein>
    <recommendedName>
        <fullName evidence="5 11">2-amino-3-carboxymuconate-6-semialdehyde decarboxylase</fullName>
        <ecNumber evidence="4 11">4.1.1.45</ecNumber>
    </recommendedName>
    <alternativeName>
        <fullName evidence="10 11">Picolinate carboxylase</fullName>
    </alternativeName>
</protein>
<keyword evidence="9 11" id="KW-0456">Lyase</keyword>
<dbReference type="SUPFAM" id="SSF51556">
    <property type="entry name" value="Metallo-dependent hydrolases"/>
    <property type="match status" value="1"/>
</dbReference>
<evidence type="ECO:0000256" key="9">
    <source>
        <dbReference type="ARBA" id="ARBA00023239"/>
    </source>
</evidence>
<feature type="domain" description="Amidohydrolase-related" evidence="12">
    <location>
        <begin position="11"/>
        <end position="347"/>
    </location>
</feature>
<dbReference type="GO" id="GO:0001760">
    <property type="term" value="F:aminocarboxymuconate-semialdehyde decarboxylase activity"/>
    <property type="evidence" value="ECO:0007669"/>
    <property type="project" value="UniProtKB-UniRule"/>
</dbReference>
<evidence type="ECO:0000313" key="13">
    <source>
        <dbReference type="EMBL" id="KAJ6225474.1"/>
    </source>
</evidence>
<evidence type="ECO:0000256" key="11">
    <source>
        <dbReference type="RuleBase" id="RU366045"/>
    </source>
</evidence>
<evidence type="ECO:0000313" key="14">
    <source>
        <dbReference type="Proteomes" id="UP001142055"/>
    </source>
</evidence>
<evidence type="ECO:0000256" key="1">
    <source>
        <dbReference type="ARBA" id="ARBA00005079"/>
    </source>
</evidence>
<dbReference type="EC" id="4.1.1.45" evidence="4 11"/>
<reference evidence="13" key="1">
    <citation type="submission" date="2022-12" db="EMBL/GenBank/DDBJ databases">
        <title>Genome assemblies of Blomia tropicalis.</title>
        <authorList>
            <person name="Cui Y."/>
        </authorList>
    </citation>
    <scope>NUCLEOTIDE SEQUENCE</scope>
    <source>
        <tissue evidence="13">Adult mites</tissue>
    </source>
</reference>
<keyword evidence="8" id="KW-0862">Zinc</keyword>
<proteinExistence type="inferred from homology"/>
<comment type="similarity">
    <text evidence="2">Belongs to the metallo-dependent hydrolases superfamily. ACMSD family.</text>
</comment>
<comment type="subunit">
    <text evidence="3 11">Monomer.</text>
</comment>
<comment type="pathway">
    <text evidence="1 11">Secondary metabolite metabolism; quinolate metabolism.</text>
</comment>
<evidence type="ECO:0000256" key="7">
    <source>
        <dbReference type="ARBA" id="ARBA00022793"/>
    </source>
</evidence>
<dbReference type="InterPro" id="IPR032465">
    <property type="entry name" value="ACMSD"/>
</dbReference>
<gene>
    <name evidence="13" type="ORF">RDWZM_004019</name>
</gene>
<comment type="catalytic activity">
    <reaction evidence="11">
        <text>2-amino-3-carboxymuconate 6-semialdehyde + H(+) = 2-aminomuconate 6-semialdehyde + CO2</text>
        <dbReference type="Rhea" id="RHEA:16557"/>
        <dbReference type="ChEBI" id="CHEBI:15378"/>
        <dbReference type="ChEBI" id="CHEBI:16526"/>
        <dbReference type="ChEBI" id="CHEBI:77634"/>
        <dbReference type="ChEBI" id="CHEBI:77803"/>
        <dbReference type="EC" id="4.1.1.45"/>
    </reaction>
</comment>
<dbReference type="GO" id="GO:0005829">
    <property type="term" value="C:cytosol"/>
    <property type="evidence" value="ECO:0007669"/>
    <property type="project" value="UniProtKB-UniRule"/>
</dbReference>
<dbReference type="Gene3D" id="3.20.20.140">
    <property type="entry name" value="Metal-dependent hydrolases"/>
    <property type="match status" value="1"/>
</dbReference>
<organism evidence="13 14">
    <name type="scientific">Blomia tropicalis</name>
    <name type="common">Mite</name>
    <dbReference type="NCBI Taxonomy" id="40697"/>
    <lineage>
        <taxon>Eukaryota</taxon>
        <taxon>Metazoa</taxon>
        <taxon>Ecdysozoa</taxon>
        <taxon>Arthropoda</taxon>
        <taxon>Chelicerata</taxon>
        <taxon>Arachnida</taxon>
        <taxon>Acari</taxon>
        <taxon>Acariformes</taxon>
        <taxon>Sarcoptiformes</taxon>
        <taxon>Astigmata</taxon>
        <taxon>Glycyphagoidea</taxon>
        <taxon>Echimyopodidae</taxon>
        <taxon>Blomia</taxon>
    </lineage>
</organism>
<dbReference type="AlphaFoldDB" id="A0A9Q0RT40"/>
<dbReference type="InterPro" id="IPR006680">
    <property type="entry name" value="Amidohydro-rel"/>
</dbReference>
<dbReference type="GO" id="GO:0019748">
    <property type="term" value="P:secondary metabolic process"/>
    <property type="evidence" value="ECO:0007669"/>
    <property type="project" value="TreeGrafter"/>
</dbReference>
<dbReference type="PANTHER" id="PTHR21240:SF27">
    <property type="entry name" value="2-AMINO-3-CARBOXYMUCONATE-6-SEMIALDEHYDE DECARBOXYLASE"/>
    <property type="match status" value="1"/>
</dbReference>
<sequence length="350" mass="39843">MDLDNSNFTKIDIHAHILPPKWPSFNQNFGYNGWIELKQLDQIDNNGNTAVMMHDDGRVFRPVVESLYSVEHRLKDMDRTGVNRQVLSTVPVMFNYWAKAEDNEVVARFLNDHIAEVVRNNNDRFIGLATVPMQNAQLAVNELIRCRYELGMKGAIIGTHVNDRSFDDPMFEPLWKAAEEHSMPLLIHPWDVCKANGRWNKFWLPHIVGMTAETTACALTMAISGVLEKHRNLKLCFSHGGGSLPYLSARANHGFLVYPNDMQKHVTNPPDFYLRKSPNICADALVHDSNALKLALDYYGEDSLMLGSDYPFLLGEHRPGELIEKCGHFLNNSSMKKLLSENALRFFNSE</sequence>
<keyword evidence="6" id="KW-0479">Metal-binding</keyword>
<name>A0A9Q0RT40_BLOTA</name>
<comment type="caution">
    <text evidence="13">The sequence shown here is derived from an EMBL/GenBank/DDBJ whole genome shotgun (WGS) entry which is preliminary data.</text>
</comment>
<accession>A0A9Q0RT40</accession>
<dbReference type="GO" id="GO:1904985">
    <property type="term" value="P:negative regulation of quinolinate biosynthetic process"/>
    <property type="evidence" value="ECO:0007669"/>
    <property type="project" value="UniProtKB-UniRule"/>
</dbReference>
<evidence type="ECO:0000256" key="4">
    <source>
        <dbReference type="ARBA" id="ARBA00012365"/>
    </source>
</evidence>
<dbReference type="EMBL" id="JAPWDV010000001">
    <property type="protein sequence ID" value="KAJ6225474.1"/>
    <property type="molecule type" value="Genomic_DNA"/>
</dbReference>
<dbReference type="OMA" id="RIESCIM"/>